<proteinExistence type="predicted"/>
<sequence length="181" mass="20111">MMTCVSGCACDHPDPVLLTASIDGSTPHPSCLVGAMGEYKVMAKDLRRRSVLIEAKFTTGALVRTRLINCRIDDEWSSGIASTPSVSTASQSESPSLGGKGGKAAAEEWTQYVDGDGRIWWYHEPSSEFFYADDSGPWTRWHYEESAVSKLGKRRFWWSNSDAPSRWFYEEDPSRSGSLVD</sequence>
<dbReference type="EMBL" id="HBGE01097510">
    <property type="protein sequence ID" value="CAD9181262.1"/>
    <property type="molecule type" value="Transcribed_RNA"/>
</dbReference>
<protein>
    <submittedName>
        <fullName evidence="2">Uncharacterized protein</fullName>
    </submittedName>
</protein>
<dbReference type="AlphaFoldDB" id="A0A7S1S178"/>
<feature type="region of interest" description="Disordered" evidence="1">
    <location>
        <begin position="81"/>
        <end position="102"/>
    </location>
</feature>
<organism evidence="2">
    <name type="scientific">Alexandrium catenella</name>
    <name type="common">Red tide dinoflagellate</name>
    <name type="synonym">Gonyaulax catenella</name>
    <dbReference type="NCBI Taxonomy" id="2925"/>
    <lineage>
        <taxon>Eukaryota</taxon>
        <taxon>Sar</taxon>
        <taxon>Alveolata</taxon>
        <taxon>Dinophyceae</taxon>
        <taxon>Gonyaulacales</taxon>
        <taxon>Pyrocystaceae</taxon>
        <taxon>Alexandrium</taxon>
    </lineage>
</organism>
<evidence type="ECO:0000313" key="2">
    <source>
        <dbReference type="EMBL" id="CAD9181262.1"/>
    </source>
</evidence>
<gene>
    <name evidence="2" type="ORF">ACAT0790_LOCUS58034</name>
</gene>
<evidence type="ECO:0000256" key="1">
    <source>
        <dbReference type="SAM" id="MobiDB-lite"/>
    </source>
</evidence>
<feature type="compositionally biased region" description="Polar residues" evidence="1">
    <location>
        <begin position="81"/>
        <end position="95"/>
    </location>
</feature>
<accession>A0A7S1S178</accession>
<reference evidence="2" key="1">
    <citation type="submission" date="2021-01" db="EMBL/GenBank/DDBJ databases">
        <authorList>
            <person name="Corre E."/>
            <person name="Pelletier E."/>
            <person name="Niang G."/>
            <person name="Scheremetjew M."/>
            <person name="Finn R."/>
            <person name="Kale V."/>
            <person name="Holt S."/>
            <person name="Cochrane G."/>
            <person name="Meng A."/>
            <person name="Brown T."/>
            <person name="Cohen L."/>
        </authorList>
    </citation>
    <scope>NUCLEOTIDE SEQUENCE</scope>
    <source>
        <strain evidence="2">OF101</strain>
    </source>
</reference>
<name>A0A7S1S178_ALECA</name>